<evidence type="ECO:0000313" key="1">
    <source>
        <dbReference type="EMBL" id="CAO91042.1"/>
    </source>
</evidence>
<reference evidence="1" key="1">
    <citation type="submission" date="2007-08" db="EMBL/GenBank/DDBJ databases">
        <authorList>
            <person name="Frangeul L."/>
        </authorList>
    </citation>
    <scope>NUCLEOTIDE SEQUENCE</scope>
    <source>
        <strain evidence="1">PCC 7806</strain>
    </source>
</reference>
<organism evidence="1">
    <name type="scientific">Microcystis aeruginosa (strain PCC 7806)</name>
    <dbReference type="NCBI Taxonomy" id="267872"/>
    <lineage>
        <taxon>Bacteria</taxon>
        <taxon>Bacillati</taxon>
        <taxon>Cyanobacteriota</taxon>
        <taxon>Cyanophyceae</taxon>
        <taxon>Oscillatoriophycideae</taxon>
        <taxon>Chroococcales</taxon>
        <taxon>Microcystaceae</taxon>
        <taxon>Microcystis</taxon>
    </lineage>
</organism>
<dbReference type="EMBL" id="AM778956">
    <property type="protein sequence ID" value="CAO91042.1"/>
    <property type="molecule type" value="Genomic_DNA"/>
</dbReference>
<sequence length="70" mass="8580">MPNAITNLHFYGKNDNIKLKFELLLWKDSKMTKLQLTQAEIESLTFDEFLYLRNWINKLDDQQWEKQIKF</sequence>
<name>A8YLH7_MICA7</name>
<proteinExistence type="predicted"/>
<protein>
    <submittedName>
        <fullName evidence="1">Similarity</fullName>
    </submittedName>
</protein>
<accession>A8YLH7</accession>
<dbReference type="AlphaFoldDB" id="A8YLH7"/>
<gene>
    <name evidence="1" type="ORF">IPF_2693</name>
</gene>